<dbReference type="GO" id="GO:0006729">
    <property type="term" value="P:tetrahydrobiopterin biosynthetic process"/>
    <property type="evidence" value="ECO:0007669"/>
    <property type="project" value="InterPro"/>
</dbReference>
<dbReference type="Gene3D" id="3.10.180.10">
    <property type="entry name" value="2,3-Dihydroxybiphenyl 1,2-Dioxygenase, domain 1"/>
    <property type="match status" value="1"/>
</dbReference>
<dbReference type="CDD" id="cd00488">
    <property type="entry name" value="PCD_DCoH"/>
    <property type="match status" value="1"/>
</dbReference>
<keyword evidence="8" id="KW-1185">Reference proteome</keyword>
<dbReference type="HOGENOM" id="CLU_109854_0_0_11"/>
<dbReference type="Pfam" id="PF01329">
    <property type="entry name" value="Pterin_4a"/>
    <property type="match status" value="1"/>
</dbReference>
<dbReference type="eggNOG" id="COG2154">
    <property type="taxonomic scope" value="Bacteria"/>
</dbReference>
<dbReference type="OrthoDB" id="15077at2"/>
<evidence type="ECO:0000313" key="8">
    <source>
        <dbReference type="Proteomes" id="UP000000322"/>
    </source>
</evidence>
<dbReference type="PANTHER" id="PTHR35908:SF1">
    <property type="entry name" value="CONSERVED PROTEIN"/>
    <property type="match status" value="1"/>
</dbReference>
<name>D1BDF1_SANKS</name>
<feature type="domain" description="Glyoxalase-like" evidence="6">
    <location>
        <begin position="108"/>
        <end position="210"/>
    </location>
</feature>
<dbReference type="AlphaFoldDB" id="D1BDF1"/>
<dbReference type="EC" id="4.2.1.96" evidence="3"/>
<evidence type="ECO:0000256" key="1">
    <source>
        <dbReference type="ARBA" id="ARBA00001554"/>
    </source>
</evidence>
<dbReference type="RefSeq" id="WP_012866082.1">
    <property type="nucleotide sequence ID" value="NC_013521.1"/>
</dbReference>
<dbReference type="STRING" id="446469.Sked_10670"/>
<dbReference type="SUPFAM" id="SSF54593">
    <property type="entry name" value="Glyoxalase/Bleomycin resistance protein/Dihydroxybiphenyl dioxygenase"/>
    <property type="match status" value="1"/>
</dbReference>
<dbReference type="SUPFAM" id="SSF55248">
    <property type="entry name" value="PCD-like"/>
    <property type="match status" value="1"/>
</dbReference>
<dbReference type="InterPro" id="IPR029068">
    <property type="entry name" value="Glyas_Bleomycin-R_OHBP_Dase"/>
</dbReference>
<evidence type="ECO:0000313" key="7">
    <source>
        <dbReference type="EMBL" id="ACZ21013.1"/>
    </source>
</evidence>
<dbReference type="Proteomes" id="UP000000322">
    <property type="component" value="Chromosome"/>
</dbReference>
<reference evidence="7 8" key="1">
    <citation type="journal article" date="2009" name="Stand. Genomic Sci.">
        <title>Complete genome sequence of Sanguibacter keddieii type strain (ST-74).</title>
        <authorList>
            <person name="Ivanova N."/>
            <person name="Sikorski J."/>
            <person name="Sims D."/>
            <person name="Brettin T."/>
            <person name="Detter J.C."/>
            <person name="Han C."/>
            <person name="Lapidus A."/>
            <person name="Copeland A."/>
            <person name="Glavina Del Rio T."/>
            <person name="Nolan M."/>
            <person name="Chen F."/>
            <person name="Lucas S."/>
            <person name="Tice H."/>
            <person name="Cheng J.F."/>
            <person name="Bruce D."/>
            <person name="Goodwin L."/>
            <person name="Pitluck S."/>
            <person name="Pati A."/>
            <person name="Mavromatis K."/>
            <person name="Chen A."/>
            <person name="Palaniappan K."/>
            <person name="D'haeseleer P."/>
            <person name="Chain P."/>
            <person name="Bristow J."/>
            <person name="Eisen J.A."/>
            <person name="Markowitz V."/>
            <person name="Hugenholtz P."/>
            <person name="Goker M."/>
            <person name="Pukall R."/>
            <person name="Klenk H.P."/>
            <person name="Kyrpides N.C."/>
        </authorList>
    </citation>
    <scope>NUCLEOTIDE SEQUENCE [LARGE SCALE GENOMIC DNA]</scope>
    <source>
        <strain evidence="8">ATCC 51767 / DSM 10542 / NCFB 3025 / ST-74</strain>
    </source>
</reference>
<dbReference type="EMBL" id="CP001819">
    <property type="protein sequence ID" value="ACZ21013.1"/>
    <property type="molecule type" value="Genomic_DNA"/>
</dbReference>
<gene>
    <name evidence="7" type="ordered locus">Sked_10670</name>
</gene>
<dbReference type="Pfam" id="PF18029">
    <property type="entry name" value="Glyoxalase_6"/>
    <property type="match status" value="1"/>
</dbReference>
<evidence type="ECO:0000256" key="3">
    <source>
        <dbReference type="ARBA" id="ARBA00013252"/>
    </source>
</evidence>
<accession>D1BDF1</accession>
<dbReference type="Gene3D" id="3.30.1360.20">
    <property type="entry name" value="Transcriptional coactivator/pterin dehydratase"/>
    <property type="match status" value="1"/>
</dbReference>
<dbReference type="InterPro" id="IPR036428">
    <property type="entry name" value="PCD_sf"/>
</dbReference>
<dbReference type="GO" id="GO:0008124">
    <property type="term" value="F:4-alpha-hydroxytetrahydrobiopterin dehydratase activity"/>
    <property type="evidence" value="ECO:0007669"/>
    <property type="project" value="UniProtKB-EC"/>
</dbReference>
<comment type="similarity">
    <text evidence="2">Belongs to the pterin-4-alpha-carbinolamine dehydratase family.</text>
</comment>
<comment type="catalytic activity">
    <reaction evidence="1">
        <text>(4aS,6R)-4a-hydroxy-L-erythro-5,6,7,8-tetrahydrobiopterin = (6R)-L-erythro-6,7-dihydrobiopterin + H2O</text>
        <dbReference type="Rhea" id="RHEA:11920"/>
        <dbReference type="ChEBI" id="CHEBI:15377"/>
        <dbReference type="ChEBI" id="CHEBI:15642"/>
        <dbReference type="ChEBI" id="CHEBI:43120"/>
        <dbReference type="EC" id="4.2.1.96"/>
    </reaction>
</comment>
<evidence type="ECO:0000256" key="2">
    <source>
        <dbReference type="ARBA" id="ARBA00006472"/>
    </source>
</evidence>
<dbReference type="eggNOG" id="COG0346">
    <property type="taxonomic scope" value="Bacteria"/>
</dbReference>
<evidence type="ECO:0000259" key="6">
    <source>
        <dbReference type="Pfam" id="PF18029"/>
    </source>
</evidence>
<protein>
    <recommendedName>
        <fullName evidence="4">Putative pterin-4-alpha-carbinolamine dehydratase</fullName>
        <ecNumber evidence="3">4.2.1.96</ecNumber>
    </recommendedName>
</protein>
<evidence type="ECO:0000256" key="4">
    <source>
        <dbReference type="ARBA" id="ARBA00021735"/>
    </source>
</evidence>
<sequence>MTDLTTGEIEAALAGTPWRVVLGRLVAHFATPDFASALTFVERVAEEAEAAGHHPDVTLGYGYVALSVVSHDVGRLTERDVDLAARVALVAVELGVEQAPGAPQAVEIAVDTTDDARVRPFWAAVLGYEAAGDDPDALADPRGTGPRVWFQDSDDVRTERGRLHVDVSVLVDEGPARVEAALAAGGRLVSDEHAPSWWVLADADGNEVCVSTAAGRD</sequence>
<evidence type="ECO:0000256" key="5">
    <source>
        <dbReference type="ARBA" id="ARBA00023239"/>
    </source>
</evidence>
<keyword evidence="5" id="KW-0456">Lyase</keyword>
<dbReference type="KEGG" id="ske:Sked_10670"/>
<dbReference type="InterPro" id="IPR001533">
    <property type="entry name" value="Pterin_deHydtase"/>
</dbReference>
<proteinExistence type="inferred from homology"/>
<organism evidence="7 8">
    <name type="scientific">Sanguibacter keddieii (strain ATCC 51767 / DSM 10542 / NCFB 3025 / ST-74)</name>
    <dbReference type="NCBI Taxonomy" id="446469"/>
    <lineage>
        <taxon>Bacteria</taxon>
        <taxon>Bacillati</taxon>
        <taxon>Actinomycetota</taxon>
        <taxon>Actinomycetes</taxon>
        <taxon>Micrococcales</taxon>
        <taxon>Sanguibacteraceae</taxon>
        <taxon>Sanguibacter</taxon>
    </lineage>
</organism>
<dbReference type="InterPro" id="IPR041581">
    <property type="entry name" value="Glyoxalase_6"/>
</dbReference>
<dbReference type="PANTHER" id="PTHR35908">
    <property type="entry name" value="HYPOTHETICAL FUSION PROTEIN"/>
    <property type="match status" value="1"/>
</dbReference>